<evidence type="ECO:0000256" key="3">
    <source>
        <dbReference type="ARBA" id="ARBA00023163"/>
    </source>
</evidence>
<dbReference type="InterPro" id="IPR036390">
    <property type="entry name" value="WH_DNA-bd_sf"/>
</dbReference>
<dbReference type="InterPro" id="IPR023187">
    <property type="entry name" value="Tscrpt_reg_MarR-type_CS"/>
</dbReference>
<dbReference type="PANTHER" id="PTHR42756">
    <property type="entry name" value="TRANSCRIPTIONAL REGULATOR, MARR"/>
    <property type="match status" value="1"/>
</dbReference>
<evidence type="ECO:0000313" key="6">
    <source>
        <dbReference type="Proteomes" id="UP001056500"/>
    </source>
</evidence>
<reference evidence="5" key="1">
    <citation type="submission" date="2022-06" db="EMBL/GenBank/DDBJ databases">
        <title>Genome sequencing of Brevibacillus sp. BB3-R1.</title>
        <authorList>
            <person name="Heo J."/>
            <person name="Lee D."/>
            <person name="Won M."/>
            <person name="Han B.-H."/>
            <person name="Hong S.-B."/>
            <person name="Kwon S.-W."/>
        </authorList>
    </citation>
    <scope>NUCLEOTIDE SEQUENCE</scope>
    <source>
        <strain evidence="5">BB3-R1</strain>
    </source>
</reference>
<feature type="domain" description="HTH marR-type" evidence="4">
    <location>
        <begin position="1"/>
        <end position="135"/>
    </location>
</feature>
<dbReference type="Gene3D" id="1.10.10.10">
    <property type="entry name" value="Winged helix-like DNA-binding domain superfamily/Winged helix DNA-binding domain"/>
    <property type="match status" value="1"/>
</dbReference>
<keyword evidence="1" id="KW-0805">Transcription regulation</keyword>
<dbReference type="EMBL" id="CP098755">
    <property type="protein sequence ID" value="USG66895.1"/>
    <property type="molecule type" value="Genomic_DNA"/>
</dbReference>
<dbReference type="PROSITE" id="PS50995">
    <property type="entry name" value="HTH_MARR_2"/>
    <property type="match status" value="1"/>
</dbReference>
<dbReference type="PRINTS" id="PR00598">
    <property type="entry name" value="HTHMARR"/>
</dbReference>
<sequence length="145" mass="16476">MEHKQSLANLFSSMMHKFVLAYGKVLDADISGSQVYMLEILENEGSKRSTELAAQLEISLPAVTNLSNKLVKKGYVERSIPAEDRRVTNLHITPAGSAVLERIMSKYYHLTDTIWADFSSEELAQLLQYYEKMVANLETYQPDKE</sequence>
<dbReference type="SMART" id="SM00347">
    <property type="entry name" value="HTH_MARR"/>
    <property type="match status" value="1"/>
</dbReference>
<evidence type="ECO:0000313" key="5">
    <source>
        <dbReference type="EMBL" id="USG66895.1"/>
    </source>
</evidence>
<dbReference type="Pfam" id="PF01047">
    <property type="entry name" value="MarR"/>
    <property type="match status" value="1"/>
</dbReference>
<dbReference type="Proteomes" id="UP001056500">
    <property type="component" value="Chromosome"/>
</dbReference>
<dbReference type="InterPro" id="IPR000835">
    <property type="entry name" value="HTH_MarR-typ"/>
</dbReference>
<organism evidence="5 6">
    <name type="scientific">Brevibacillus ruminantium</name>
    <dbReference type="NCBI Taxonomy" id="2950604"/>
    <lineage>
        <taxon>Bacteria</taxon>
        <taxon>Bacillati</taxon>
        <taxon>Bacillota</taxon>
        <taxon>Bacilli</taxon>
        <taxon>Bacillales</taxon>
        <taxon>Paenibacillaceae</taxon>
        <taxon>Brevibacillus</taxon>
    </lineage>
</organism>
<keyword evidence="3" id="KW-0804">Transcription</keyword>
<dbReference type="PANTHER" id="PTHR42756:SF1">
    <property type="entry name" value="TRANSCRIPTIONAL REPRESSOR OF EMRAB OPERON"/>
    <property type="match status" value="1"/>
</dbReference>
<dbReference type="PROSITE" id="PS01117">
    <property type="entry name" value="HTH_MARR_1"/>
    <property type="match status" value="1"/>
</dbReference>
<name>A0ABY4WM24_9BACL</name>
<dbReference type="SUPFAM" id="SSF46785">
    <property type="entry name" value="Winged helix' DNA-binding domain"/>
    <property type="match status" value="1"/>
</dbReference>
<accession>A0ABY4WM24</accession>
<evidence type="ECO:0000256" key="1">
    <source>
        <dbReference type="ARBA" id="ARBA00023015"/>
    </source>
</evidence>
<keyword evidence="6" id="KW-1185">Reference proteome</keyword>
<dbReference type="RefSeq" id="WP_251874000.1">
    <property type="nucleotide sequence ID" value="NZ_CP098755.1"/>
</dbReference>
<proteinExistence type="predicted"/>
<protein>
    <submittedName>
        <fullName evidence="5">MarR family transcriptional regulator</fullName>
    </submittedName>
</protein>
<evidence type="ECO:0000259" key="4">
    <source>
        <dbReference type="PROSITE" id="PS50995"/>
    </source>
</evidence>
<keyword evidence="2" id="KW-0238">DNA-binding</keyword>
<dbReference type="InterPro" id="IPR036388">
    <property type="entry name" value="WH-like_DNA-bd_sf"/>
</dbReference>
<evidence type="ECO:0000256" key="2">
    <source>
        <dbReference type="ARBA" id="ARBA00023125"/>
    </source>
</evidence>
<gene>
    <name evidence="5" type="ORF">NDK47_06250</name>
</gene>